<feature type="compositionally biased region" description="Polar residues" evidence="1">
    <location>
        <begin position="182"/>
        <end position="204"/>
    </location>
</feature>
<dbReference type="InterPro" id="IPR007320">
    <property type="entry name" value="PDCD2_C"/>
</dbReference>
<feature type="region of interest" description="Disordered" evidence="1">
    <location>
        <begin position="176"/>
        <end position="204"/>
    </location>
</feature>
<dbReference type="PANTHER" id="PTHR47762:SF2">
    <property type="entry name" value="OS04G0640800 PROTEIN"/>
    <property type="match status" value="1"/>
</dbReference>
<dbReference type="Proteomes" id="UP001497444">
    <property type="component" value="Chromosome 10"/>
</dbReference>
<dbReference type="PANTHER" id="PTHR47762">
    <property type="entry name" value="OSJNBB0079B02.4 PROTEIN"/>
    <property type="match status" value="1"/>
</dbReference>
<reference evidence="3" key="1">
    <citation type="submission" date="2024-02" db="EMBL/GenBank/DDBJ databases">
        <authorList>
            <consortium name="ELIXIR-Norway"/>
            <consortium name="Elixir Norway"/>
        </authorList>
    </citation>
    <scope>NUCLEOTIDE SEQUENCE</scope>
</reference>
<accession>A0ABP0VRX6</accession>
<evidence type="ECO:0000259" key="2">
    <source>
        <dbReference type="Pfam" id="PF04194"/>
    </source>
</evidence>
<gene>
    <name evidence="3" type="ORF">CSSPJE1EN1_LOCUS2094</name>
</gene>
<dbReference type="Pfam" id="PF04194">
    <property type="entry name" value="PDCD2_C"/>
    <property type="match status" value="1"/>
</dbReference>
<sequence length="344" mass="37546">MHCDEPHLASNEKTQPIQWTEQPIGALDWPVPLLKIDVDMLLKCGICGNYLALVAQVYVPLTLPGKEINEQVLYILGCTSPNCGLDPASWCTIRFQKDVSQGEAAAVDPTESVGDSSAMLSDCPTVPSQTDEQGWGDENSWGGDAADGNNEPDAISLEELQSSLVEAGYLAAAAATRHHHVSNQGQETQSSSPDVGTLGQRNPESNLPTLPCFYVYSDSEVLIPDRTANVNGKVQELVELKPLPAVEEPAAAVEGVEEVWEGEEYEPDHSLSADRTYLEFKKKLDLNPEQCYRYCFGAQPLWAREVQQQPGTCAACGGPCVYETELMPPLLYFLQRAHKDLPPS</sequence>
<evidence type="ECO:0000256" key="1">
    <source>
        <dbReference type="SAM" id="MobiDB-lite"/>
    </source>
</evidence>
<feature type="domain" description="Programmed cell death protein 2 C-terminal" evidence="2">
    <location>
        <begin position="274"/>
        <end position="338"/>
    </location>
</feature>
<evidence type="ECO:0000313" key="4">
    <source>
        <dbReference type="Proteomes" id="UP001497444"/>
    </source>
</evidence>
<feature type="region of interest" description="Disordered" evidence="1">
    <location>
        <begin position="106"/>
        <end position="152"/>
    </location>
</feature>
<dbReference type="EMBL" id="OZ020105">
    <property type="protein sequence ID" value="CAK9256616.1"/>
    <property type="molecule type" value="Genomic_DNA"/>
</dbReference>
<evidence type="ECO:0000313" key="3">
    <source>
        <dbReference type="EMBL" id="CAK9256616.1"/>
    </source>
</evidence>
<organism evidence="3 4">
    <name type="scientific">Sphagnum jensenii</name>
    <dbReference type="NCBI Taxonomy" id="128206"/>
    <lineage>
        <taxon>Eukaryota</taxon>
        <taxon>Viridiplantae</taxon>
        <taxon>Streptophyta</taxon>
        <taxon>Embryophyta</taxon>
        <taxon>Bryophyta</taxon>
        <taxon>Sphagnophytina</taxon>
        <taxon>Sphagnopsida</taxon>
        <taxon>Sphagnales</taxon>
        <taxon>Sphagnaceae</taxon>
        <taxon>Sphagnum</taxon>
    </lineage>
</organism>
<keyword evidence="4" id="KW-1185">Reference proteome</keyword>
<proteinExistence type="predicted"/>
<protein>
    <recommendedName>
        <fullName evidence="2">Programmed cell death protein 2 C-terminal domain-containing protein</fullName>
    </recommendedName>
</protein>
<name>A0ABP0VRX6_9BRYO</name>